<dbReference type="EC" id="3.4.-.-" evidence="8"/>
<evidence type="ECO:0000256" key="8">
    <source>
        <dbReference type="RuleBase" id="RU364100"/>
    </source>
</evidence>
<gene>
    <name evidence="9" type="ORF">E0W69_003760</name>
</gene>
<dbReference type="EMBL" id="CP044016">
    <property type="protein sequence ID" value="QES87817.1"/>
    <property type="molecule type" value="Genomic_DNA"/>
</dbReference>
<evidence type="ECO:0000256" key="5">
    <source>
        <dbReference type="ARBA" id="ARBA00023124"/>
    </source>
</evidence>
<keyword evidence="10" id="KW-1185">Reference proteome</keyword>
<sequence length="207" mass="24032">MCYYTSNTKSIEALKRRYKKSGSSTISEYSPQLEFSGFEFPIMPIIIENSDEILLSNWGLWPAWANDDFNKMHTLNARLETLNDKPSFQTVVQQKCLVPAEAFFEWKWLNKAGSKKEKFRIEVVSQEIFSLAGLWTERRLGNLMYHSFTILTIDANPLMAEINNQKKRMPLIISQENEAAWLENKLDLSKNNVELIPISLDQQLSLF</sequence>
<dbReference type="SUPFAM" id="SSF143081">
    <property type="entry name" value="BB1717-like"/>
    <property type="match status" value="1"/>
</dbReference>
<name>A0A5P2FY00_9BACT</name>
<keyword evidence="6" id="KW-0238">DNA-binding</keyword>
<dbReference type="GO" id="GO:0006508">
    <property type="term" value="P:proteolysis"/>
    <property type="evidence" value="ECO:0007669"/>
    <property type="project" value="UniProtKB-KW"/>
</dbReference>
<organism evidence="9 10">
    <name type="scientific">Rhizosphaericola mali</name>
    <dbReference type="NCBI Taxonomy" id="2545455"/>
    <lineage>
        <taxon>Bacteria</taxon>
        <taxon>Pseudomonadati</taxon>
        <taxon>Bacteroidota</taxon>
        <taxon>Chitinophagia</taxon>
        <taxon>Chitinophagales</taxon>
        <taxon>Chitinophagaceae</taxon>
        <taxon>Rhizosphaericola</taxon>
    </lineage>
</organism>
<evidence type="ECO:0000256" key="7">
    <source>
        <dbReference type="ARBA" id="ARBA00023239"/>
    </source>
</evidence>
<dbReference type="Proteomes" id="UP000292424">
    <property type="component" value="Chromosome"/>
</dbReference>
<keyword evidence="4 8" id="KW-0378">Hydrolase</keyword>
<dbReference type="GO" id="GO:0016829">
    <property type="term" value="F:lyase activity"/>
    <property type="evidence" value="ECO:0007669"/>
    <property type="project" value="UniProtKB-KW"/>
</dbReference>
<dbReference type="OrthoDB" id="9782620at2"/>
<evidence type="ECO:0000256" key="1">
    <source>
        <dbReference type="ARBA" id="ARBA00008136"/>
    </source>
</evidence>
<comment type="similarity">
    <text evidence="1 8">Belongs to the SOS response-associated peptidase family.</text>
</comment>
<evidence type="ECO:0000313" key="9">
    <source>
        <dbReference type="EMBL" id="QES87817.1"/>
    </source>
</evidence>
<dbReference type="InterPro" id="IPR003738">
    <property type="entry name" value="SRAP"/>
</dbReference>
<keyword evidence="7" id="KW-0456">Lyase</keyword>
<dbReference type="RefSeq" id="WP_131328704.1">
    <property type="nucleotide sequence ID" value="NZ_CP044016.1"/>
</dbReference>
<dbReference type="InterPro" id="IPR036590">
    <property type="entry name" value="SRAP-like"/>
</dbReference>
<dbReference type="AlphaFoldDB" id="A0A5P2FY00"/>
<dbReference type="PANTHER" id="PTHR13604">
    <property type="entry name" value="DC12-RELATED"/>
    <property type="match status" value="1"/>
</dbReference>
<dbReference type="Gene3D" id="3.90.1680.10">
    <property type="entry name" value="SOS response associated peptidase-like"/>
    <property type="match status" value="1"/>
</dbReference>
<keyword evidence="3" id="KW-0227">DNA damage</keyword>
<evidence type="ECO:0000256" key="4">
    <source>
        <dbReference type="ARBA" id="ARBA00022801"/>
    </source>
</evidence>
<accession>A0A5P2FY00</accession>
<proteinExistence type="inferred from homology"/>
<evidence type="ECO:0000256" key="6">
    <source>
        <dbReference type="ARBA" id="ARBA00023125"/>
    </source>
</evidence>
<evidence type="ECO:0000256" key="2">
    <source>
        <dbReference type="ARBA" id="ARBA00022670"/>
    </source>
</evidence>
<keyword evidence="5" id="KW-0190">Covalent protein-DNA linkage</keyword>
<dbReference type="Pfam" id="PF02586">
    <property type="entry name" value="SRAP"/>
    <property type="match status" value="1"/>
</dbReference>
<evidence type="ECO:0000313" key="10">
    <source>
        <dbReference type="Proteomes" id="UP000292424"/>
    </source>
</evidence>
<reference evidence="9 10" key="1">
    <citation type="submission" date="2019-09" db="EMBL/GenBank/DDBJ databases">
        <title>Complete genome sequence of Arachidicoccus sp. B3-10 isolated from apple orchard soil.</title>
        <authorList>
            <person name="Kim H.S."/>
            <person name="Han K.-I."/>
            <person name="Suh M.K."/>
            <person name="Lee K.C."/>
            <person name="Eom M.K."/>
            <person name="Kim J.-S."/>
            <person name="Kang S.W."/>
            <person name="Sin Y."/>
            <person name="Lee J.-S."/>
        </authorList>
    </citation>
    <scope>NUCLEOTIDE SEQUENCE [LARGE SCALE GENOMIC DNA]</scope>
    <source>
        <strain evidence="9 10">B3-10</strain>
    </source>
</reference>
<dbReference type="PANTHER" id="PTHR13604:SF0">
    <property type="entry name" value="ABASIC SITE PROCESSING PROTEIN HMCES"/>
    <property type="match status" value="1"/>
</dbReference>
<keyword evidence="2 8" id="KW-0645">Protease</keyword>
<evidence type="ECO:0000256" key="3">
    <source>
        <dbReference type="ARBA" id="ARBA00022763"/>
    </source>
</evidence>
<dbReference type="GO" id="GO:0106300">
    <property type="term" value="P:protein-DNA covalent cross-linking repair"/>
    <property type="evidence" value="ECO:0007669"/>
    <property type="project" value="InterPro"/>
</dbReference>
<dbReference type="GO" id="GO:0003697">
    <property type="term" value="F:single-stranded DNA binding"/>
    <property type="evidence" value="ECO:0007669"/>
    <property type="project" value="InterPro"/>
</dbReference>
<protein>
    <recommendedName>
        <fullName evidence="8">Abasic site processing protein</fullName>
        <ecNumber evidence="8">3.4.-.-</ecNumber>
    </recommendedName>
</protein>
<dbReference type="GO" id="GO:0008233">
    <property type="term" value="F:peptidase activity"/>
    <property type="evidence" value="ECO:0007669"/>
    <property type="project" value="UniProtKB-KW"/>
</dbReference>
<dbReference type="KEGG" id="arac:E0W69_003760"/>